<dbReference type="InterPro" id="IPR036388">
    <property type="entry name" value="WH-like_DNA-bd_sf"/>
</dbReference>
<dbReference type="STRING" id="1867956.BJF95_20120"/>
<protein>
    <submittedName>
        <fullName evidence="2">MarR family transcriptional regulator</fullName>
    </submittedName>
</protein>
<organism evidence="2 3">
    <name type="scientific">Rhizobium oryziradicis</name>
    <dbReference type="NCBI Taxonomy" id="1867956"/>
    <lineage>
        <taxon>Bacteria</taxon>
        <taxon>Pseudomonadati</taxon>
        <taxon>Pseudomonadota</taxon>
        <taxon>Alphaproteobacteria</taxon>
        <taxon>Hyphomicrobiales</taxon>
        <taxon>Rhizobiaceae</taxon>
        <taxon>Rhizobium/Agrobacterium group</taxon>
        <taxon>Rhizobium</taxon>
    </lineage>
</organism>
<evidence type="ECO:0000259" key="1">
    <source>
        <dbReference type="PROSITE" id="PS50995"/>
    </source>
</evidence>
<dbReference type="AlphaFoldDB" id="A0A1Q8ZPH0"/>
<gene>
    <name evidence="2" type="ORF">BJF95_20120</name>
</gene>
<dbReference type="Gene3D" id="1.10.10.10">
    <property type="entry name" value="Winged helix-like DNA-binding domain superfamily/Winged helix DNA-binding domain"/>
    <property type="match status" value="1"/>
</dbReference>
<dbReference type="PANTHER" id="PTHR33164">
    <property type="entry name" value="TRANSCRIPTIONAL REGULATOR, MARR FAMILY"/>
    <property type="match status" value="1"/>
</dbReference>
<dbReference type="Pfam" id="PF12802">
    <property type="entry name" value="MarR_2"/>
    <property type="match status" value="1"/>
</dbReference>
<dbReference type="PANTHER" id="PTHR33164:SF89">
    <property type="entry name" value="MARR FAMILY REGULATORY PROTEIN"/>
    <property type="match status" value="1"/>
</dbReference>
<evidence type="ECO:0000313" key="2">
    <source>
        <dbReference type="EMBL" id="OLP43772.1"/>
    </source>
</evidence>
<dbReference type="PRINTS" id="PR00598">
    <property type="entry name" value="HTHMARR"/>
</dbReference>
<dbReference type="EMBL" id="MKIM01000028">
    <property type="protein sequence ID" value="OLP43772.1"/>
    <property type="molecule type" value="Genomic_DNA"/>
</dbReference>
<dbReference type="SUPFAM" id="SSF46785">
    <property type="entry name" value="Winged helix' DNA-binding domain"/>
    <property type="match status" value="1"/>
</dbReference>
<keyword evidence="3" id="KW-1185">Reference proteome</keyword>
<dbReference type="InterPro" id="IPR000835">
    <property type="entry name" value="HTH_MarR-typ"/>
</dbReference>
<dbReference type="Proteomes" id="UP000186894">
    <property type="component" value="Unassembled WGS sequence"/>
</dbReference>
<reference evidence="2 3" key="1">
    <citation type="submission" date="2016-09" db="EMBL/GenBank/DDBJ databases">
        <title>Rhizobium oryziradicis sp. nov., isolated from the root of rice.</title>
        <authorList>
            <person name="Zhao J."/>
            <person name="Zhang X."/>
        </authorList>
    </citation>
    <scope>NUCLEOTIDE SEQUENCE [LARGE SCALE GENOMIC DNA]</scope>
    <source>
        <strain evidence="2 3">N19</strain>
    </source>
</reference>
<proteinExistence type="predicted"/>
<sequence length="171" mass="19016">MDASQDAPTSSPSTSAATSVTLGELENILGFHLRLANVAVFQDYQVTMAGLSLTPKQFAVLELIETNPGASQIDLAHCLRMDKASMMALVNKLEARHAIERRQSESDRRRQELFITTEGLALAKTAKKLRETHEARFKDRFSADELAELVSYLQRIYTSTSTTPLLEDEVD</sequence>
<dbReference type="SMART" id="SM00347">
    <property type="entry name" value="HTH_MARR"/>
    <property type="match status" value="1"/>
</dbReference>
<name>A0A1Q8ZPH0_9HYPH</name>
<dbReference type="GO" id="GO:0003700">
    <property type="term" value="F:DNA-binding transcription factor activity"/>
    <property type="evidence" value="ECO:0007669"/>
    <property type="project" value="InterPro"/>
</dbReference>
<dbReference type="GO" id="GO:0006950">
    <property type="term" value="P:response to stress"/>
    <property type="evidence" value="ECO:0007669"/>
    <property type="project" value="TreeGrafter"/>
</dbReference>
<dbReference type="InterPro" id="IPR036390">
    <property type="entry name" value="WH_DNA-bd_sf"/>
</dbReference>
<accession>A0A1Q8ZPH0</accession>
<feature type="domain" description="HTH marR-type" evidence="1">
    <location>
        <begin position="26"/>
        <end position="158"/>
    </location>
</feature>
<comment type="caution">
    <text evidence="2">The sequence shown here is derived from an EMBL/GenBank/DDBJ whole genome shotgun (WGS) entry which is preliminary data.</text>
</comment>
<dbReference type="InterPro" id="IPR039422">
    <property type="entry name" value="MarR/SlyA-like"/>
</dbReference>
<dbReference type="PROSITE" id="PS50995">
    <property type="entry name" value="HTH_MARR_2"/>
    <property type="match status" value="1"/>
</dbReference>
<evidence type="ECO:0000313" key="3">
    <source>
        <dbReference type="Proteomes" id="UP000186894"/>
    </source>
</evidence>